<accession>A0A6J4UA39</accession>
<feature type="non-terminal residue" evidence="2">
    <location>
        <position position="173"/>
    </location>
</feature>
<dbReference type="AlphaFoldDB" id="A0A6J4UA39"/>
<sequence length="173" mass="19185">GHDDAVDGRRPRGDGRGRVPRRPDRGGTGEDDAGGWSPRGDRRRGVVPPLARRRPGETWPGLRLRHRLQGRPRSRHGPLPRRRIRPRRPRSAVRGTNRFSAVGAGPCGRDRLSLRPRADGLPEDRRLPSGRHAAALGVPHRTAHRHRPHPGSPAPGPRTRRRPSGPSSLKCRV</sequence>
<feature type="compositionally biased region" description="Basic and acidic residues" evidence="1">
    <location>
        <begin position="1"/>
        <end position="28"/>
    </location>
</feature>
<organism evidence="2">
    <name type="scientific">uncultured Thermomicrobiales bacterium</name>
    <dbReference type="NCBI Taxonomy" id="1645740"/>
    <lineage>
        <taxon>Bacteria</taxon>
        <taxon>Pseudomonadati</taxon>
        <taxon>Thermomicrobiota</taxon>
        <taxon>Thermomicrobia</taxon>
        <taxon>Thermomicrobiales</taxon>
        <taxon>environmental samples</taxon>
    </lineage>
</organism>
<evidence type="ECO:0000313" key="2">
    <source>
        <dbReference type="EMBL" id="CAA9542799.1"/>
    </source>
</evidence>
<feature type="compositionally biased region" description="Basic residues" evidence="1">
    <location>
        <begin position="63"/>
        <end position="91"/>
    </location>
</feature>
<dbReference type="EMBL" id="CADCWE010000131">
    <property type="protein sequence ID" value="CAA9542799.1"/>
    <property type="molecule type" value="Genomic_DNA"/>
</dbReference>
<reference evidence="2" key="1">
    <citation type="submission" date="2020-02" db="EMBL/GenBank/DDBJ databases">
        <authorList>
            <person name="Meier V. D."/>
        </authorList>
    </citation>
    <scope>NUCLEOTIDE SEQUENCE</scope>
    <source>
        <strain evidence="2">AVDCRST_MAG73</strain>
    </source>
</reference>
<feature type="region of interest" description="Disordered" evidence="1">
    <location>
        <begin position="1"/>
        <end position="173"/>
    </location>
</feature>
<evidence type="ECO:0000256" key="1">
    <source>
        <dbReference type="SAM" id="MobiDB-lite"/>
    </source>
</evidence>
<gene>
    <name evidence="2" type="ORF">AVDCRST_MAG73-2114</name>
</gene>
<feature type="compositionally biased region" description="Low complexity" evidence="1">
    <location>
        <begin position="164"/>
        <end position="173"/>
    </location>
</feature>
<feature type="non-terminal residue" evidence="2">
    <location>
        <position position="1"/>
    </location>
</feature>
<protein>
    <submittedName>
        <fullName evidence="2">Uncharacterized protein</fullName>
    </submittedName>
</protein>
<name>A0A6J4UA39_9BACT</name>
<feature type="compositionally biased region" description="Basic and acidic residues" evidence="1">
    <location>
        <begin position="108"/>
        <end position="127"/>
    </location>
</feature>
<proteinExistence type="predicted"/>